<evidence type="ECO:0000313" key="1">
    <source>
        <dbReference type="EMBL" id="EFE65792.2"/>
    </source>
</evidence>
<dbReference type="EMBL" id="DS999641">
    <property type="protein sequence ID" value="EFE65792.2"/>
    <property type="molecule type" value="Genomic_DNA"/>
</dbReference>
<gene>
    <name evidence="1" type="ORF">SSFG_01046</name>
</gene>
<accession>D6A4F2</accession>
<reference evidence="2" key="1">
    <citation type="submission" date="2008-12" db="EMBL/GenBank/DDBJ databases">
        <title>Annotation of Streptomyces ghanaensis ATCC 14672.</title>
        <authorList>
            <consortium name="The Broad Institute Genome Sequencing Platform"/>
            <consortium name="Broad Institute Microbial Sequencing Center"/>
            <person name="Fischbach M."/>
            <person name="Ward D."/>
            <person name="Young S."/>
            <person name="Kodira C.D."/>
            <person name="Zeng Q."/>
            <person name="Koehrsen M."/>
            <person name="Godfrey P."/>
            <person name="Alvarado L."/>
            <person name="Berlin A.M."/>
            <person name="Borenstein D."/>
            <person name="Chen Z."/>
            <person name="Engels R."/>
            <person name="Freedman E."/>
            <person name="Gellesch M."/>
            <person name="Goldberg J."/>
            <person name="Griggs A."/>
            <person name="Gujja S."/>
            <person name="Heiman D.I."/>
            <person name="Hepburn T.A."/>
            <person name="Howarth C."/>
            <person name="Jen D."/>
            <person name="Larson L."/>
            <person name="Lewis B."/>
            <person name="Mehta T."/>
            <person name="Park D."/>
            <person name="Pearson M."/>
            <person name="Roberts A."/>
            <person name="Saif S."/>
            <person name="Shea T.D."/>
            <person name="Shenoy N."/>
            <person name="Sisk P."/>
            <person name="Stolte C."/>
            <person name="Sykes S.N."/>
            <person name="Walk T."/>
            <person name="White J."/>
            <person name="Yandava C."/>
            <person name="Straight P."/>
            <person name="Clardy J."/>
            <person name="Hung D."/>
            <person name="Kolter R."/>
            <person name="Mekalanos J."/>
            <person name="Walker S."/>
            <person name="Walsh C.T."/>
            <person name="Wieland B.L.C."/>
            <person name="Ilzarbe M."/>
            <person name="Galagan J."/>
            <person name="Nusbaum C."/>
            <person name="Birren B."/>
        </authorList>
    </citation>
    <scope>NUCLEOTIDE SEQUENCE [LARGE SCALE GENOMIC DNA]</scope>
    <source>
        <strain evidence="2">ATCC 14672 / DSM 40746 / JCM 4963 / KCTC 9882 / NRRL B-12104 / FH 1290</strain>
    </source>
</reference>
<evidence type="ECO:0000313" key="2">
    <source>
        <dbReference type="Proteomes" id="UP000003824"/>
    </source>
</evidence>
<dbReference type="Proteomes" id="UP000003824">
    <property type="component" value="Unassembled WGS sequence"/>
</dbReference>
<name>D6A4F2_STRV1</name>
<proteinExistence type="predicted"/>
<organism evidence="1 2">
    <name type="scientific">Streptomyces viridosporus (strain ATCC 14672 / DSM 40746 / JCM 4963 / KCTC 9882 / NRRL B-12104 / FH 1290)</name>
    <name type="common">Streptomyces ghanaensis</name>
    <dbReference type="NCBI Taxonomy" id="566461"/>
    <lineage>
        <taxon>Bacteria</taxon>
        <taxon>Bacillati</taxon>
        <taxon>Actinomycetota</taxon>
        <taxon>Actinomycetes</taxon>
        <taxon>Kitasatosporales</taxon>
        <taxon>Streptomycetaceae</taxon>
        <taxon>Streptomyces</taxon>
    </lineage>
</organism>
<dbReference type="AlphaFoldDB" id="D6A4F2"/>
<sequence>MGQDHQPEVRETLMESMTCSKTAPVWWPEVLAGTRRRRMVTAMLLDHAVVQERDGVLRLVFARSDVAAAWEESGAQAALEDALAHAGHDLTVTAA</sequence>
<protein>
    <submittedName>
        <fullName evidence="1">Predicted protein</fullName>
    </submittedName>
</protein>